<dbReference type="EMBL" id="JXTC01000172">
    <property type="protein sequence ID" value="PON83853.1"/>
    <property type="molecule type" value="Genomic_DNA"/>
</dbReference>
<gene>
    <name evidence="2" type="ORF">TorRG33x02_204040</name>
</gene>
<feature type="region of interest" description="Disordered" evidence="1">
    <location>
        <begin position="73"/>
        <end position="93"/>
    </location>
</feature>
<dbReference type="Proteomes" id="UP000237000">
    <property type="component" value="Unassembled WGS sequence"/>
</dbReference>
<evidence type="ECO:0000313" key="2">
    <source>
        <dbReference type="EMBL" id="PON83853.1"/>
    </source>
</evidence>
<comment type="caution">
    <text evidence="2">The sequence shown here is derived from an EMBL/GenBank/DDBJ whole genome shotgun (WGS) entry which is preliminary data.</text>
</comment>
<feature type="compositionally biased region" description="Polar residues" evidence="1">
    <location>
        <begin position="176"/>
        <end position="185"/>
    </location>
</feature>
<keyword evidence="3" id="KW-1185">Reference proteome</keyword>
<name>A0A2P5EE87_TREOI</name>
<feature type="compositionally biased region" description="Low complexity" evidence="1">
    <location>
        <begin position="155"/>
        <end position="164"/>
    </location>
</feature>
<dbReference type="OrthoDB" id="1749428at2759"/>
<evidence type="ECO:0000313" key="3">
    <source>
        <dbReference type="Proteomes" id="UP000237000"/>
    </source>
</evidence>
<dbReference type="AlphaFoldDB" id="A0A2P5EE87"/>
<proteinExistence type="predicted"/>
<feature type="region of interest" description="Disordered" evidence="1">
    <location>
        <begin position="146"/>
        <end position="185"/>
    </location>
</feature>
<feature type="compositionally biased region" description="Polar residues" evidence="1">
    <location>
        <begin position="82"/>
        <end position="93"/>
    </location>
</feature>
<organism evidence="2 3">
    <name type="scientific">Trema orientale</name>
    <name type="common">Charcoal tree</name>
    <name type="synonym">Celtis orientalis</name>
    <dbReference type="NCBI Taxonomy" id="63057"/>
    <lineage>
        <taxon>Eukaryota</taxon>
        <taxon>Viridiplantae</taxon>
        <taxon>Streptophyta</taxon>
        <taxon>Embryophyta</taxon>
        <taxon>Tracheophyta</taxon>
        <taxon>Spermatophyta</taxon>
        <taxon>Magnoliopsida</taxon>
        <taxon>eudicotyledons</taxon>
        <taxon>Gunneridae</taxon>
        <taxon>Pentapetalae</taxon>
        <taxon>rosids</taxon>
        <taxon>fabids</taxon>
        <taxon>Rosales</taxon>
        <taxon>Cannabaceae</taxon>
        <taxon>Trema</taxon>
    </lineage>
</organism>
<reference evidence="3" key="1">
    <citation type="submission" date="2016-06" db="EMBL/GenBank/DDBJ databases">
        <title>Parallel loss of symbiosis genes in relatives of nitrogen-fixing non-legume Parasponia.</title>
        <authorList>
            <person name="Van Velzen R."/>
            <person name="Holmer R."/>
            <person name="Bu F."/>
            <person name="Rutten L."/>
            <person name="Van Zeijl A."/>
            <person name="Liu W."/>
            <person name="Santuari L."/>
            <person name="Cao Q."/>
            <person name="Sharma T."/>
            <person name="Shen D."/>
            <person name="Roswanjaya Y."/>
            <person name="Wardhani T."/>
            <person name="Kalhor M.S."/>
            <person name="Jansen J."/>
            <person name="Van den Hoogen J."/>
            <person name="Gungor B."/>
            <person name="Hartog M."/>
            <person name="Hontelez J."/>
            <person name="Verver J."/>
            <person name="Yang W.-C."/>
            <person name="Schijlen E."/>
            <person name="Repin R."/>
            <person name="Schilthuizen M."/>
            <person name="Schranz E."/>
            <person name="Heidstra R."/>
            <person name="Miyata K."/>
            <person name="Fedorova E."/>
            <person name="Kohlen W."/>
            <person name="Bisseling T."/>
            <person name="Smit S."/>
            <person name="Geurts R."/>
        </authorList>
    </citation>
    <scope>NUCLEOTIDE SEQUENCE [LARGE SCALE GENOMIC DNA]</scope>
    <source>
        <strain evidence="3">cv. RG33-2</strain>
    </source>
</reference>
<evidence type="ECO:0000256" key="1">
    <source>
        <dbReference type="SAM" id="MobiDB-lite"/>
    </source>
</evidence>
<accession>A0A2P5EE87</accession>
<sequence>MKRWHKDAKSNLHVHIPEPFTQQEERIQLSRYGALSSEANTMIYYASKVETSYKTAKDEIARLTALFKNTFETNSASNNNSQQTPGNYRSNPNIVRDPIIIKTKGSAHQGSIRDRMHIDTPVGTVKRSRRCRIYYGIGHDARNFIERDRARSSREGPSSSEPTTKQGIASKVDNMLDSSQQSMNT</sequence>
<dbReference type="InParanoid" id="A0A2P5EE87"/>
<protein>
    <submittedName>
        <fullName evidence="2">Uncharacterized protein</fullName>
    </submittedName>
</protein>